<dbReference type="GO" id="GO:0006357">
    <property type="term" value="P:regulation of transcription by RNA polymerase II"/>
    <property type="evidence" value="ECO:0007669"/>
    <property type="project" value="TreeGrafter"/>
</dbReference>
<keyword evidence="4" id="KW-1185">Reference proteome</keyword>
<feature type="compositionally biased region" description="Low complexity" evidence="1">
    <location>
        <begin position="12"/>
        <end position="22"/>
    </location>
</feature>
<evidence type="ECO:0000313" key="3">
    <source>
        <dbReference type="EMBL" id="CZS99196.1"/>
    </source>
</evidence>
<dbReference type="GO" id="GO:0030466">
    <property type="term" value="P:silent mating-type cassette heterochromatin formation"/>
    <property type="evidence" value="ECO:0007669"/>
    <property type="project" value="TreeGrafter"/>
</dbReference>
<feature type="compositionally biased region" description="Polar residues" evidence="1">
    <location>
        <begin position="255"/>
        <end position="288"/>
    </location>
</feature>
<feature type="region of interest" description="Disordered" evidence="1">
    <location>
        <begin position="1"/>
        <end position="36"/>
    </location>
</feature>
<protein>
    <recommendedName>
        <fullName evidence="2">Ams2/SPT21 N-terminal domain-containing protein</fullName>
    </recommendedName>
</protein>
<dbReference type="InterPro" id="IPR057725">
    <property type="entry name" value="Ams2-SPT21_N"/>
</dbReference>
<organism evidence="3 4">
    <name type="scientific">Rhynchosporium graminicola</name>
    <dbReference type="NCBI Taxonomy" id="2792576"/>
    <lineage>
        <taxon>Eukaryota</taxon>
        <taxon>Fungi</taxon>
        <taxon>Dikarya</taxon>
        <taxon>Ascomycota</taxon>
        <taxon>Pezizomycotina</taxon>
        <taxon>Leotiomycetes</taxon>
        <taxon>Helotiales</taxon>
        <taxon>Ploettnerulaceae</taxon>
        <taxon>Rhynchosporium</taxon>
    </lineage>
</organism>
<proteinExistence type="predicted"/>
<feature type="compositionally biased region" description="Pro residues" evidence="1">
    <location>
        <begin position="726"/>
        <end position="740"/>
    </location>
</feature>
<feature type="region of interest" description="Disordered" evidence="1">
    <location>
        <begin position="940"/>
        <end position="980"/>
    </location>
</feature>
<feature type="region of interest" description="Disordered" evidence="1">
    <location>
        <begin position="217"/>
        <end position="236"/>
    </location>
</feature>
<reference evidence="4" key="1">
    <citation type="submission" date="2016-03" db="EMBL/GenBank/DDBJ databases">
        <authorList>
            <person name="Ploux O."/>
        </authorList>
    </citation>
    <scope>NUCLEOTIDE SEQUENCE [LARGE SCALE GENOMIC DNA]</scope>
    <source>
        <strain evidence="4">UK7</strain>
    </source>
</reference>
<feature type="compositionally biased region" description="Polar residues" evidence="1">
    <location>
        <begin position="624"/>
        <end position="643"/>
    </location>
</feature>
<dbReference type="Pfam" id="PF25823">
    <property type="entry name" value="Ams2-SPT21_N"/>
    <property type="match status" value="1"/>
</dbReference>
<feature type="region of interest" description="Disordered" evidence="1">
    <location>
        <begin position="255"/>
        <end position="345"/>
    </location>
</feature>
<feature type="compositionally biased region" description="Basic residues" evidence="1">
    <location>
        <begin position="306"/>
        <end position="316"/>
    </location>
</feature>
<dbReference type="SUPFAM" id="SSF57716">
    <property type="entry name" value="Glucocorticoid receptor-like (DNA-binding domain)"/>
    <property type="match status" value="1"/>
</dbReference>
<feature type="compositionally biased region" description="Polar residues" evidence="1">
    <location>
        <begin position="1025"/>
        <end position="1039"/>
    </location>
</feature>
<dbReference type="EMBL" id="FJUW01000016">
    <property type="protein sequence ID" value="CZS99196.1"/>
    <property type="molecule type" value="Genomic_DNA"/>
</dbReference>
<dbReference type="PANTHER" id="PTHR39147">
    <property type="entry name" value="PROTEIN SPT21"/>
    <property type="match status" value="1"/>
</dbReference>
<feature type="region of interest" description="Disordered" evidence="1">
    <location>
        <begin position="606"/>
        <end position="684"/>
    </location>
</feature>
<name>A0A1E1KME6_9HELO</name>
<dbReference type="InParanoid" id="A0A1E1KME6"/>
<evidence type="ECO:0000259" key="2">
    <source>
        <dbReference type="Pfam" id="PF25823"/>
    </source>
</evidence>
<feature type="compositionally biased region" description="Polar residues" evidence="1">
    <location>
        <begin position="434"/>
        <end position="457"/>
    </location>
</feature>
<feature type="region of interest" description="Disordered" evidence="1">
    <location>
        <begin position="713"/>
        <end position="752"/>
    </location>
</feature>
<feature type="region of interest" description="Disordered" evidence="1">
    <location>
        <begin position="1161"/>
        <end position="1212"/>
    </location>
</feature>
<feature type="compositionally biased region" description="Low complexity" evidence="1">
    <location>
        <begin position="1193"/>
        <end position="1212"/>
    </location>
</feature>
<comment type="caution">
    <text evidence="3">The sequence shown here is derived from an EMBL/GenBank/DDBJ whole genome shotgun (WGS) entry which is preliminary data.</text>
</comment>
<feature type="region of interest" description="Disordered" evidence="1">
    <location>
        <begin position="542"/>
        <end position="575"/>
    </location>
</feature>
<feature type="compositionally biased region" description="Pro residues" evidence="1">
    <location>
        <begin position="1"/>
        <end position="11"/>
    </location>
</feature>
<dbReference type="GO" id="GO:0008270">
    <property type="term" value="F:zinc ion binding"/>
    <property type="evidence" value="ECO:0007669"/>
    <property type="project" value="InterPro"/>
</dbReference>
<evidence type="ECO:0000256" key="1">
    <source>
        <dbReference type="SAM" id="MobiDB-lite"/>
    </source>
</evidence>
<dbReference type="InterPro" id="IPR013088">
    <property type="entry name" value="Znf_NHR/GATA"/>
</dbReference>
<feature type="domain" description="Ams2/SPT21 N-terminal" evidence="2">
    <location>
        <begin position="35"/>
        <end position="175"/>
    </location>
</feature>
<dbReference type="GO" id="GO:0000183">
    <property type="term" value="P:rDNA heterochromatin formation"/>
    <property type="evidence" value="ECO:0007669"/>
    <property type="project" value="TreeGrafter"/>
</dbReference>
<dbReference type="InterPro" id="IPR042403">
    <property type="entry name" value="Spt21/Ams2"/>
</dbReference>
<sequence>MSSPTGQPPGISPWQASQAQAPPTAPSNDENEDGVSVRPMRLKVLYTFDDQNKTNCLARWPHVLHIQTIAMDETTSIGVIELKTCIDAIIQCSPELVARLGQDYTVYAYDYSEYDNPLVGQGMLSRALTAASPAPDAPASESRQLITGRVCKNILGIFTSGVKETLEVKLRLVPVPTMLQGEYTNTMGKYREMSKGMNSGMDGQEWNSFLQSNPNLGQTAKGLSPAPGMNNMSNSLRDGMSMEVMNQLLSPYLQQQHSQDPFNQVSLIPPTNQTPMNAENSGNESRGTTIAGEKAKKPPRPSSRASVKRPRGRKPKATGASAIGGNTSGYEEGTDGDDGPSNKKRVKVTKTDWNGNTTLGMTPDSLRVVAGTSGSLRLFRPIAAHPNAGPGTNHLQDIPRAPTPVPHLPNQHIQRDQAHPQSSLRRDSFAQLPQMPQNMSSYPTIQQSEDQVRTSIESAHPSPERNFSPIDTPPDISSSPPVMRTRPPSTMRSSPPCPSSPVLPQMPRTDSGFMSGSLEELFGEDDPMEPANDYNNGFAAREQVKEPPPARQGNPPHGGSDFDLVIQEETPGNMELLPTRMPVIDLPTQGRARAKLNRACSIASEDGLSLPPLKKSKQPAIRRTMSQSDIRPTQYNPQKSSLGPQAPKIVAQAEQELQQHSQCQPPPEIRQPNQVRQPSQTRMSQPLLTASNQAPSSAPGIAAALPVSTPAFLPPTAQTPFQEVKPPLPVPIPGPAPAPSSRPSSRSGMMARTASMGSLTLPHIPASDPVLPPSNLQRSQTWSEAPPHLVSEAHMPGMQVQPQLQMTHQMPPAIDYRRPAPVPYSRTLNAKKASIKQKLELAIANGEMPPFCANCGAIDTPTWRKAWSQDLQGVPGYYEYSDDPGCVTTIIILTRDAEGKPTSHKLIKKFLGPEEDQKDFDEFLLCNPCGIWMSKYRTQRPADKWGNSGPQERARGEQKKRSTQRLSRPRKPPTSTAMMPTSEATFMQSDAHFPASDANFPVSEALGPPADGISPGDTSCIQQTAGSTEHLQRQRSTSARPKRHLNAMTSDAASAALRRAIQSSPARWVGTQHSPIELEEEVTPDPTRRLLFPSPRKDASPKVLGEVVANVVQIATEFPSLKESMVAIEGQNKENMPPAIEGDDEDAAFLHLFEEEMSKADEIQRPSTPIQKPPTQNPFKTPTRPTPSHRPITRSVTRSVRSARSNRSAKSPSELLTFTRTPVRTPGSAVRRMLSPRIVDGVFESPFTATLNQMMSDANNQTSPTRDNGMAMELDFGNLPELPQLGQDNRDMNFNMEDFFSTDVPMPSSPPRMGNYQIYEDPATTMSKMNNLDWSEFGKFATEHIAAEKEIVIKEEPANSPVKLAGKENDVAQKSAGVVRS</sequence>
<gene>
    <name evidence="3" type="ORF">RCO7_00494</name>
</gene>
<dbReference type="PANTHER" id="PTHR39147:SF1">
    <property type="entry name" value="PROTEIN SPT21"/>
    <property type="match status" value="1"/>
</dbReference>
<feature type="compositionally biased region" description="Basic residues" evidence="1">
    <location>
        <begin position="961"/>
        <end position="971"/>
    </location>
</feature>
<dbReference type="Proteomes" id="UP000178129">
    <property type="component" value="Unassembled WGS sequence"/>
</dbReference>
<dbReference type="Gene3D" id="3.30.50.10">
    <property type="entry name" value="Erythroid Transcription Factor GATA-1, subunit A"/>
    <property type="match status" value="1"/>
</dbReference>
<feature type="region of interest" description="Disordered" evidence="1">
    <location>
        <begin position="434"/>
        <end position="504"/>
    </location>
</feature>
<feature type="compositionally biased region" description="Low complexity" evidence="1">
    <location>
        <begin position="468"/>
        <end position="494"/>
    </location>
</feature>
<accession>A0A1E1KME6</accession>
<feature type="region of interest" description="Disordered" evidence="1">
    <location>
        <begin position="1025"/>
        <end position="1045"/>
    </location>
</feature>
<feature type="compositionally biased region" description="Polar residues" evidence="1">
    <location>
        <begin position="671"/>
        <end position="684"/>
    </location>
</feature>
<evidence type="ECO:0000313" key="4">
    <source>
        <dbReference type="Proteomes" id="UP000178129"/>
    </source>
</evidence>